<dbReference type="InterPro" id="IPR053967">
    <property type="entry name" value="LlgE_F_G-like_D1"/>
</dbReference>
<dbReference type="OrthoDB" id="9804559at2"/>
<dbReference type="Pfam" id="PF22692">
    <property type="entry name" value="LlgE_F_G_D1"/>
    <property type="match status" value="1"/>
</dbReference>
<feature type="domain" description="Flagellar basal-body/hook protein C-terminal" evidence="6">
    <location>
        <begin position="191"/>
        <end position="234"/>
    </location>
</feature>
<dbReference type="GO" id="GO:0030694">
    <property type="term" value="C:bacterial-type flagellum basal body, rod"/>
    <property type="evidence" value="ECO:0007669"/>
    <property type="project" value="UniProtKB-UniRule"/>
</dbReference>
<comment type="subunit">
    <text evidence="4">The basal body constitutes a major portion of the flagellar organelle and consists of five rings (E,L,P,S, and M) mounted on a central rod. The rod consists of about 26 subunits of FlgG in the distal portion, and FlgB, FlgC and FlgF are thought to build up the proximal portion of the rod with about 6 subunits each.</text>
</comment>
<feature type="domain" description="Flagellar hook protein FlgE/F/G-like D1" evidence="7">
    <location>
        <begin position="81"/>
        <end position="147"/>
    </location>
</feature>
<dbReference type="InterPro" id="IPR012836">
    <property type="entry name" value="FlgF"/>
</dbReference>
<name>A0A516H6S0_9PROT</name>
<dbReference type="InterPro" id="IPR010930">
    <property type="entry name" value="Flg_bb/hook_C_dom"/>
</dbReference>
<evidence type="ECO:0000259" key="6">
    <source>
        <dbReference type="Pfam" id="PF06429"/>
    </source>
</evidence>
<dbReference type="KEGG" id="fer:FNB15_19890"/>
<dbReference type="Pfam" id="PF06429">
    <property type="entry name" value="Flg_bbr_C"/>
    <property type="match status" value="1"/>
</dbReference>
<proteinExistence type="inferred from homology"/>
<dbReference type="AlphaFoldDB" id="A0A516H6S0"/>
<keyword evidence="8" id="KW-0969">Cilium</keyword>
<evidence type="ECO:0000259" key="7">
    <source>
        <dbReference type="Pfam" id="PF22692"/>
    </source>
</evidence>
<evidence type="ECO:0000256" key="1">
    <source>
        <dbReference type="ARBA" id="ARBA00004117"/>
    </source>
</evidence>
<keyword evidence="8" id="KW-0282">Flagellum</keyword>
<dbReference type="PANTHER" id="PTHR30435">
    <property type="entry name" value="FLAGELLAR PROTEIN"/>
    <property type="match status" value="1"/>
</dbReference>
<evidence type="ECO:0000313" key="8">
    <source>
        <dbReference type="EMBL" id="QDO99400.1"/>
    </source>
</evidence>
<evidence type="ECO:0000256" key="3">
    <source>
        <dbReference type="ARBA" id="ARBA00023143"/>
    </source>
</evidence>
<comment type="subcellular location">
    <subcellularLocation>
        <location evidence="1 4">Bacterial flagellum basal body</location>
    </subcellularLocation>
</comment>
<dbReference type="GO" id="GO:0071978">
    <property type="term" value="P:bacterial-type flagellum-dependent swarming motility"/>
    <property type="evidence" value="ECO:0007669"/>
    <property type="project" value="TreeGrafter"/>
</dbReference>
<dbReference type="InterPro" id="IPR020013">
    <property type="entry name" value="Flagellar_FlgE/F/G"/>
</dbReference>
<evidence type="ECO:0000256" key="4">
    <source>
        <dbReference type="RuleBase" id="RU362116"/>
    </source>
</evidence>
<keyword evidence="9" id="KW-1185">Reference proteome</keyword>
<dbReference type="EMBL" id="CP041636">
    <property type="protein sequence ID" value="QDO99400.1"/>
    <property type="molecule type" value="Genomic_DNA"/>
</dbReference>
<dbReference type="SUPFAM" id="SSF117143">
    <property type="entry name" value="Flagellar hook protein flgE"/>
    <property type="match status" value="1"/>
</dbReference>
<feature type="domain" description="Flagellar basal body rod protein N-terminal" evidence="5">
    <location>
        <begin position="6"/>
        <end position="31"/>
    </location>
</feature>
<evidence type="ECO:0000256" key="2">
    <source>
        <dbReference type="ARBA" id="ARBA00009677"/>
    </source>
</evidence>
<keyword evidence="8" id="KW-0966">Cell projection</keyword>
<dbReference type="Pfam" id="PF00460">
    <property type="entry name" value="Flg_bb_rod"/>
    <property type="match status" value="1"/>
</dbReference>
<comment type="similarity">
    <text evidence="2 4">Belongs to the flagella basal body rod proteins family.</text>
</comment>
<accession>A0A516H6S0</accession>
<dbReference type="InterPro" id="IPR019776">
    <property type="entry name" value="Flagellar_basal_body_rod_CS"/>
</dbReference>
<reference evidence="8 9" key="1">
    <citation type="submission" date="2019-07" db="EMBL/GenBank/DDBJ databases">
        <title>Genome sequencing for Ferrovibrio sp. K5.</title>
        <authorList>
            <person name="Park S.-J."/>
        </authorList>
    </citation>
    <scope>NUCLEOTIDE SEQUENCE [LARGE SCALE GENOMIC DNA]</scope>
    <source>
        <strain evidence="8 9">K5</strain>
    </source>
</reference>
<keyword evidence="3 4" id="KW-0975">Bacterial flagellum</keyword>
<gene>
    <name evidence="8" type="primary">flgF</name>
    <name evidence="8" type="ORF">FNB15_19890</name>
</gene>
<dbReference type="NCBIfam" id="TIGR02490">
    <property type="entry name" value="flgF"/>
    <property type="match status" value="1"/>
</dbReference>
<dbReference type="PANTHER" id="PTHR30435:SF19">
    <property type="entry name" value="FLAGELLAR BASAL-BODY ROD PROTEIN FLGG"/>
    <property type="match status" value="1"/>
</dbReference>
<organism evidence="8 9">
    <name type="scientific">Ferrovibrio terrae</name>
    <dbReference type="NCBI Taxonomy" id="2594003"/>
    <lineage>
        <taxon>Bacteria</taxon>
        <taxon>Pseudomonadati</taxon>
        <taxon>Pseudomonadota</taxon>
        <taxon>Alphaproteobacteria</taxon>
        <taxon>Rhodospirillales</taxon>
        <taxon>Rhodospirillaceae</taxon>
        <taxon>Ferrovibrio</taxon>
    </lineage>
</organism>
<dbReference type="NCBIfam" id="TIGR03506">
    <property type="entry name" value="FlgEFG_subfam"/>
    <property type="match status" value="1"/>
</dbReference>
<dbReference type="InterPro" id="IPR037925">
    <property type="entry name" value="FlgE/F/G-like"/>
</dbReference>
<protein>
    <recommendedName>
        <fullName evidence="4">Flagellar basal-body rod protein FlgF</fullName>
    </recommendedName>
</protein>
<dbReference type="RefSeq" id="WP_144258396.1">
    <property type="nucleotide sequence ID" value="NZ_CP041636.1"/>
</dbReference>
<dbReference type="InterPro" id="IPR001444">
    <property type="entry name" value="Flag_bb_rod_N"/>
</dbReference>
<evidence type="ECO:0000259" key="5">
    <source>
        <dbReference type="Pfam" id="PF00460"/>
    </source>
</evidence>
<sequence length="241" mass="26887">MENTTYIGLSRLSAMRREMDVIANNMANMNSNAYKGERVMFEEFLKGPNQQQKSSFVQDWGVLRDFRTGKLEQTGNTFDFAINGSGYLTVDTPQGRRYTRDGHLRMDGDRRLVTSGGHPVLDTRGRDIVIPEGLGTPAVSVDGTINVGQEQVAKIDLVHFENEQELRKTANGLFATAQDTVPAPPTTTLIQGMVEASNIEPILEMTNMIELMRQYQSTQGLIDSENDRLKMAIQRLGRASN</sequence>
<dbReference type="Proteomes" id="UP000317496">
    <property type="component" value="Chromosome"/>
</dbReference>
<dbReference type="PROSITE" id="PS00588">
    <property type="entry name" value="FLAGELLA_BB_ROD"/>
    <property type="match status" value="1"/>
</dbReference>
<evidence type="ECO:0000313" key="9">
    <source>
        <dbReference type="Proteomes" id="UP000317496"/>
    </source>
</evidence>